<proteinExistence type="predicted"/>
<evidence type="ECO:0000313" key="2">
    <source>
        <dbReference type="EMBL" id="OEF93990.1"/>
    </source>
</evidence>
<sequence>MKNSLIIALVTVGSLGAVSANAASHSHDTLFSQDNAIMAAAAVETVNQYCVEYGTMTPEYVEKQSLVMRQTIEGLSQEVLGEAFQFTEEHEMYVEGVSMGKQLIDEAKEKGHVKQMCTQPEKEQML</sequence>
<dbReference type="EMBL" id="AJZD02000085">
    <property type="protein sequence ID" value="OEF93990.1"/>
    <property type="molecule type" value="Genomic_DNA"/>
</dbReference>
<reference evidence="2 3" key="1">
    <citation type="journal article" date="2012" name="Science">
        <title>Ecological populations of bacteria act as socially cohesive units of antibiotic production and resistance.</title>
        <authorList>
            <person name="Cordero O.X."/>
            <person name="Wildschutte H."/>
            <person name="Kirkup B."/>
            <person name="Proehl S."/>
            <person name="Ngo L."/>
            <person name="Hussain F."/>
            <person name="Le Roux F."/>
            <person name="Mincer T."/>
            <person name="Polz M.F."/>
        </authorList>
    </citation>
    <scope>NUCLEOTIDE SEQUENCE [LARGE SCALE GENOMIC DNA]</scope>
    <source>
        <strain evidence="2 3">12E03</strain>
    </source>
</reference>
<evidence type="ECO:0008006" key="4">
    <source>
        <dbReference type="Google" id="ProtNLM"/>
    </source>
</evidence>
<dbReference type="AlphaFoldDB" id="A0A1E5FTY6"/>
<feature type="chain" id="PRO_5009176823" description="Cytochrome C" evidence="1">
    <location>
        <begin position="23"/>
        <end position="126"/>
    </location>
</feature>
<accession>A0A1E5FTY6</accession>
<dbReference type="RefSeq" id="WP_019822911.1">
    <property type="nucleotide sequence ID" value="NZ_AJZD02000085.1"/>
</dbReference>
<organism evidence="2 3">
    <name type="scientific">Vibrio splendidus 12E03</name>
    <dbReference type="NCBI Taxonomy" id="1191305"/>
    <lineage>
        <taxon>Bacteria</taxon>
        <taxon>Pseudomonadati</taxon>
        <taxon>Pseudomonadota</taxon>
        <taxon>Gammaproteobacteria</taxon>
        <taxon>Vibrionales</taxon>
        <taxon>Vibrionaceae</taxon>
        <taxon>Vibrio</taxon>
    </lineage>
</organism>
<comment type="caution">
    <text evidence="2">The sequence shown here is derived from an EMBL/GenBank/DDBJ whole genome shotgun (WGS) entry which is preliminary data.</text>
</comment>
<protein>
    <recommendedName>
        <fullName evidence="4">Cytochrome C</fullName>
    </recommendedName>
</protein>
<dbReference type="Proteomes" id="UP000094802">
    <property type="component" value="Unassembled WGS sequence"/>
</dbReference>
<keyword evidence="1" id="KW-0732">Signal</keyword>
<dbReference type="OrthoDB" id="5878159at2"/>
<evidence type="ECO:0000256" key="1">
    <source>
        <dbReference type="SAM" id="SignalP"/>
    </source>
</evidence>
<feature type="signal peptide" evidence="1">
    <location>
        <begin position="1"/>
        <end position="22"/>
    </location>
</feature>
<name>A0A1E5FTY6_VIBSP</name>
<evidence type="ECO:0000313" key="3">
    <source>
        <dbReference type="Proteomes" id="UP000094802"/>
    </source>
</evidence>
<gene>
    <name evidence="2" type="ORF">A142_18780</name>
</gene>